<evidence type="ECO:0008006" key="4">
    <source>
        <dbReference type="Google" id="ProtNLM"/>
    </source>
</evidence>
<dbReference type="STRING" id="1408157.A0A1J7J4W8"/>
<dbReference type="OrthoDB" id="551302at2759"/>
<feature type="compositionally biased region" description="Acidic residues" evidence="1">
    <location>
        <begin position="240"/>
        <end position="250"/>
    </location>
</feature>
<organism evidence="2 3">
    <name type="scientific">Coniochaeta ligniaria NRRL 30616</name>
    <dbReference type="NCBI Taxonomy" id="1408157"/>
    <lineage>
        <taxon>Eukaryota</taxon>
        <taxon>Fungi</taxon>
        <taxon>Dikarya</taxon>
        <taxon>Ascomycota</taxon>
        <taxon>Pezizomycotina</taxon>
        <taxon>Sordariomycetes</taxon>
        <taxon>Sordariomycetidae</taxon>
        <taxon>Coniochaetales</taxon>
        <taxon>Coniochaetaceae</taxon>
        <taxon>Coniochaeta</taxon>
    </lineage>
</organism>
<feature type="region of interest" description="Disordered" evidence="1">
    <location>
        <begin position="113"/>
        <end position="257"/>
    </location>
</feature>
<name>A0A1J7J4W8_9PEZI</name>
<proteinExistence type="predicted"/>
<dbReference type="Pfam" id="PF04979">
    <property type="entry name" value="IPP-2"/>
    <property type="match status" value="1"/>
</dbReference>
<dbReference type="Proteomes" id="UP000182658">
    <property type="component" value="Unassembled WGS sequence"/>
</dbReference>
<dbReference type="InterPro" id="IPR007062">
    <property type="entry name" value="PPI-2"/>
</dbReference>
<gene>
    <name evidence="2" type="ORF">CONLIGDRAFT_587264</name>
</gene>
<dbReference type="PANTHER" id="PTHR12398">
    <property type="entry name" value="PROTEIN PHOSPHATASE INHIBITOR"/>
    <property type="match status" value="1"/>
</dbReference>
<feature type="compositionally biased region" description="Basic residues" evidence="1">
    <location>
        <begin position="147"/>
        <end position="157"/>
    </location>
</feature>
<dbReference type="GO" id="GO:0009966">
    <property type="term" value="P:regulation of signal transduction"/>
    <property type="evidence" value="ECO:0007669"/>
    <property type="project" value="InterPro"/>
</dbReference>
<dbReference type="EMBL" id="KV875113">
    <property type="protein sequence ID" value="OIW22538.1"/>
    <property type="molecule type" value="Genomic_DNA"/>
</dbReference>
<protein>
    <recommendedName>
        <fullName evidence="4">Glc8 protein</fullName>
    </recommendedName>
</protein>
<sequence>MSTIVESSPTPHTPPPQNAKRPKGILKNSYQRSPPPAPVAPSPELLEGKDPKEITIANTHYNAGHRRSSSAVSRPGGVSRRQSSRTPSVGADDNENNMRLKWDEANLYLTEQERSSTMKITEPKTPYAKHYDPMEDPSDDEMERLGAHHGSHHKKPRKPAEDEIPGLSLGEPEEEVPEHEFEKRPRAVHVNSSGSGHGDEDDETAGMTPEEKEKHHRFQEMRKKHYEMRNVAKFLGHPEELEDPEEEDGDVPPVPKA</sequence>
<reference evidence="2 3" key="1">
    <citation type="submission" date="2016-10" db="EMBL/GenBank/DDBJ databases">
        <title>Draft genome sequence of Coniochaeta ligniaria NRRL30616, a lignocellulolytic fungus for bioabatement of inhibitors in plant biomass hydrolysates.</title>
        <authorList>
            <consortium name="DOE Joint Genome Institute"/>
            <person name="Jimenez D.J."/>
            <person name="Hector R.E."/>
            <person name="Riley R."/>
            <person name="Sun H."/>
            <person name="Grigoriev I.V."/>
            <person name="Van Elsas J.D."/>
            <person name="Nichols N.N."/>
        </authorList>
    </citation>
    <scope>NUCLEOTIDE SEQUENCE [LARGE SCALE GENOMIC DNA]</scope>
    <source>
        <strain evidence="2 3">NRRL 30616</strain>
    </source>
</reference>
<accession>A0A1J7J4W8</accession>
<dbReference type="GO" id="GO:0004864">
    <property type="term" value="F:protein phosphatase inhibitor activity"/>
    <property type="evidence" value="ECO:0007669"/>
    <property type="project" value="InterPro"/>
</dbReference>
<evidence type="ECO:0000256" key="1">
    <source>
        <dbReference type="SAM" id="MobiDB-lite"/>
    </source>
</evidence>
<keyword evidence="3" id="KW-1185">Reference proteome</keyword>
<evidence type="ECO:0000313" key="3">
    <source>
        <dbReference type="Proteomes" id="UP000182658"/>
    </source>
</evidence>
<dbReference type="FunCoup" id="A0A1J7J4W8">
    <property type="interactions" value="254"/>
</dbReference>
<dbReference type="AlphaFoldDB" id="A0A1J7J4W8"/>
<dbReference type="PANTHER" id="PTHR12398:SF20">
    <property type="entry name" value="PROTEIN PHOSPHATASE 1 REGULATORY INHIBITOR SUBUNIT 2"/>
    <property type="match status" value="1"/>
</dbReference>
<feature type="region of interest" description="Disordered" evidence="1">
    <location>
        <begin position="1"/>
        <end position="98"/>
    </location>
</feature>
<feature type="compositionally biased region" description="Polar residues" evidence="1">
    <location>
        <begin position="1"/>
        <end position="10"/>
    </location>
</feature>
<feature type="compositionally biased region" description="Basic and acidic residues" evidence="1">
    <location>
        <begin position="209"/>
        <end position="221"/>
    </location>
</feature>
<evidence type="ECO:0000313" key="2">
    <source>
        <dbReference type="EMBL" id="OIW22538.1"/>
    </source>
</evidence>
<dbReference type="InParanoid" id="A0A1J7J4W8"/>